<evidence type="ECO:0000313" key="13">
    <source>
        <dbReference type="EMBL" id="SDF53281.1"/>
    </source>
</evidence>
<accession>A0A1G7LV45</accession>
<keyword evidence="7" id="KW-0067">ATP-binding</keyword>
<feature type="domain" description="Signal transduction histidine kinase subgroup 3 dimerisation and phosphoacceptor" evidence="12">
    <location>
        <begin position="180"/>
        <end position="245"/>
    </location>
</feature>
<feature type="region of interest" description="Disordered" evidence="9">
    <location>
        <begin position="330"/>
        <end position="349"/>
    </location>
</feature>
<evidence type="ECO:0000256" key="7">
    <source>
        <dbReference type="ARBA" id="ARBA00022840"/>
    </source>
</evidence>
<evidence type="ECO:0000256" key="10">
    <source>
        <dbReference type="SAM" id="Phobius"/>
    </source>
</evidence>
<dbReference type="PANTHER" id="PTHR24421:SF10">
    <property type="entry name" value="NITRATE_NITRITE SENSOR PROTEIN NARQ"/>
    <property type="match status" value="1"/>
</dbReference>
<dbReference type="InterPro" id="IPR003594">
    <property type="entry name" value="HATPase_dom"/>
</dbReference>
<keyword evidence="10" id="KW-0472">Membrane</keyword>
<evidence type="ECO:0000256" key="9">
    <source>
        <dbReference type="SAM" id="MobiDB-lite"/>
    </source>
</evidence>
<dbReference type="EMBL" id="FNCF01000001">
    <property type="protein sequence ID" value="SDF53281.1"/>
    <property type="molecule type" value="Genomic_DNA"/>
</dbReference>
<organism evidence="13 14">
    <name type="scientific">Klenkia brasiliensis</name>
    <dbReference type="NCBI Taxonomy" id="333142"/>
    <lineage>
        <taxon>Bacteria</taxon>
        <taxon>Bacillati</taxon>
        <taxon>Actinomycetota</taxon>
        <taxon>Actinomycetes</taxon>
        <taxon>Geodermatophilales</taxon>
        <taxon>Geodermatophilaceae</taxon>
        <taxon>Klenkia</taxon>
    </lineage>
</organism>
<dbReference type="InterPro" id="IPR050482">
    <property type="entry name" value="Sensor_HK_TwoCompSys"/>
</dbReference>
<evidence type="ECO:0000256" key="3">
    <source>
        <dbReference type="ARBA" id="ARBA00022553"/>
    </source>
</evidence>
<evidence type="ECO:0000256" key="4">
    <source>
        <dbReference type="ARBA" id="ARBA00022679"/>
    </source>
</evidence>
<feature type="domain" description="Histidine kinase/HSP90-like ATPase" evidence="11">
    <location>
        <begin position="290"/>
        <end position="380"/>
    </location>
</feature>
<dbReference type="CDD" id="cd16917">
    <property type="entry name" value="HATPase_UhpB-NarQ-NarX-like"/>
    <property type="match status" value="1"/>
</dbReference>
<dbReference type="GO" id="GO:0016020">
    <property type="term" value="C:membrane"/>
    <property type="evidence" value="ECO:0007669"/>
    <property type="project" value="InterPro"/>
</dbReference>
<feature type="transmembrane region" description="Helical" evidence="10">
    <location>
        <begin position="12"/>
        <end position="44"/>
    </location>
</feature>
<keyword evidence="6 13" id="KW-0418">Kinase</keyword>
<sequence length="391" mass="40649">MTGMTTSARVRLVAPVAVLAVLSLGPVVRLGGLTAGAVVVSALLWSTALARHRAPFPALVVAVALLGAWWAGHDLEPQRLLPAGAVAFWLLAWVADRRPVREVVVATAVVALVPLTLAVLGLLGRPGGEAVVPLSAATVVAVVVGRNRRTRRSLVQALEDRALRAERERDAGARAAIAEERTRIAREVHDVVAHNISVMTALADGAGYAIDTAPERARAAVAQVAATGREAITEMHRLLGVLRGDDEDGAPAPAPGLAQLDALVEQVRAAGLPVVLTVGGTPSPLPATAQLAVHRLVQEALTNTLTHADGARGARVALEWTADRLQVEVTDDGRGTRPRDPDRPPGHGLVGMRERFGAWGGTVETGPADGGWRVRGVLPLAPVPGTSKVPA</sequence>
<evidence type="ECO:0000256" key="8">
    <source>
        <dbReference type="ARBA" id="ARBA00023012"/>
    </source>
</evidence>
<evidence type="ECO:0000259" key="12">
    <source>
        <dbReference type="Pfam" id="PF07730"/>
    </source>
</evidence>
<feature type="transmembrane region" description="Helical" evidence="10">
    <location>
        <begin position="56"/>
        <end position="73"/>
    </location>
</feature>
<evidence type="ECO:0000256" key="5">
    <source>
        <dbReference type="ARBA" id="ARBA00022741"/>
    </source>
</evidence>
<dbReference type="SUPFAM" id="SSF55874">
    <property type="entry name" value="ATPase domain of HSP90 chaperone/DNA topoisomerase II/histidine kinase"/>
    <property type="match status" value="1"/>
</dbReference>
<keyword evidence="10" id="KW-0812">Transmembrane</keyword>
<name>A0A1G7LV45_9ACTN</name>
<evidence type="ECO:0000256" key="6">
    <source>
        <dbReference type="ARBA" id="ARBA00022777"/>
    </source>
</evidence>
<dbReference type="GO" id="GO:0005524">
    <property type="term" value="F:ATP binding"/>
    <property type="evidence" value="ECO:0007669"/>
    <property type="project" value="UniProtKB-KW"/>
</dbReference>
<keyword evidence="4" id="KW-0808">Transferase</keyword>
<evidence type="ECO:0000259" key="11">
    <source>
        <dbReference type="Pfam" id="PF02518"/>
    </source>
</evidence>
<evidence type="ECO:0000256" key="2">
    <source>
        <dbReference type="ARBA" id="ARBA00012438"/>
    </source>
</evidence>
<dbReference type="InterPro" id="IPR011712">
    <property type="entry name" value="Sig_transdc_His_kin_sub3_dim/P"/>
</dbReference>
<feature type="compositionally biased region" description="Basic and acidic residues" evidence="9">
    <location>
        <begin position="330"/>
        <end position="345"/>
    </location>
</feature>
<evidence type="ECO:0000256" key="1">
    <source>
        <dbReference type="ARBA" id="ARBA00000085"/>
    </source>
</evidence>
<dbReference type="Gene3D" id="1.20.5.1930">
    <property type="match status" value="1"/>
</dbReference>
<dbReference type="Proteomes" id="UP000198863">
    <property type="component" value="Unassembled WGS sequence"/>
</dbReference>
<comment type="catalytic activity">
    <reaction evidence="1">
        <text>ATP + protein L-histidine = ADP + protein N-phospho-L-histidine.</text>
        <dbReference type="EC" id="2.7.13.3"/>
    </reaction>
</comment>
<proteinExistence type="predicted"/>
<evidence type="ECO:0000313" key="14">
    <source>
        <dbReference type="Proteomes" id="UP000198863"/>
    </source>
</evidence>
<feature type="transmembrane region" description="Helical" evidence="10">
    <location>
        <begin position="79"/>
        <end position="96"/>
    </location>
</feature>
<dbReference type="Pfam" id="PF02518">
    <property type="entry name" value="HATPase_c"/>
    <property type="match status" value="1"/>
</dbReference>
<dbReference type="Gene3D" id="3.30.565.10">
    <property type="entry name" value="Histidine kinase-like ATPase, C-terminal domain"/>
    <property type="match status" value="1"/>
</dbReference>
<keyword evidence="8" id="KW-0902">Two-component regulatory system</keyword>
<gene>
    <name evidence="13" type="ORF">SAMN05660324_0400</name>
</gene>
<feature type="transmembrane region" description="Helical" evidence="10">
    <location>
        <begin position="103"/>
        <end position="124"/>
    </location>
</feature>
<protein>
    <recommendedName>
        <fullName evidence="2">histidine kinase</fullName>
        <ecNumber evidence="2">2.7.13.3</ecNumber>
    </recommendedName>
</protein>
<dbReference type="Pfam" id="PF07730">
    <property type="entry name" value="HisKA_3"/>
    <property type="match status" value="1"/>
</dbReference>
<keyword evidence="3" id="KW-0597">Phosphoprotein</keyword>
<keyword evidence="14" id="KW-1185">Reference proteome</keyword>
<dbReference type="GO" id="GO:0046983">
    <property type="term" value="F:protein dimerization activity"/>
    <property type="evidence" value="ECO:0007669"/>
    <property type="project" value="InterPro"/>
</dbReference>
<dbReference type="EC" id="2.7.13.3" evidence="2"/>
<dbReference type="PANTHER" id="PTHR24421">
    <property type="entry name" value="NITRATE/NITRITE SENSOR PROTEIN NARX-RELATED"/>
    <property type="match status" value="1"/>
</dbReference>
<keyword evidence="10" id="KW-1133">Transmembrane helix</keyword>
<dbReference type="InterPro" id="IPR036890">
    <property type="entry name" value="HATPase_C_sf"/>
</dbReference>
<dbReference type="GO" id="GO:0000155">
    <property type="term" value="F:phosphorelay sensor kinase activity"/>
    <property type="evidence" value="ECO:0007669"/>
    <property type="project" value="InterPro"/>
</dbReference>
<reference evidence="14" key="1">
    <citation type="submission" date="2016-10" db="EMBL/GenBank/DDBJ databases">
        <authorList>
            <person name="Varghese N."/>
            <person name="Submissions S."/>
        </authorList>
    </citation>
    <scope>NUCLEOTIDE SEQUENCE [LARGE SCALE GENOMIC DNA]</scope>
    <source>
        <strain evidence="14">DSM 44526</strain>
    </source>
</reference>
<keyword evidence="5" id="KW-0547">Nucleotide-binding</keyword>
<dbReference type="AlphaFoldDB" id="A0A1G7LV45"/>